<name>A0A1M6E305_9BACT</name>
<dbReference type="Proteomes" id="UP000184418">
    <property type="component" value="Unassembled WGS sequence"/>
</dbReference>
<dbReference type="InterPro" id="IPR026444">
    <property type="entry name" value="Secre_tail"/>
</dbReference>
<reference evidence="1 2" key="1">
    <citation type="submission" date="2016-11" db="EMBL/GenBank/DDBJ databases">
        <authorList>
            <person name="Jaros S."/>
            <person name="Januszkiewicz K."/>
            <person name="Wedrychowicz H."/>
        </authorList>
    </citation>
    <scope>NUCLEOTIDE SEQUENCE [LARGE SCALE GENOMIC DNA]</scope>
    <source>
        <strain evidence="1 2">DSM 21074</strain>
    </source>
</reference>
<feature type="non-terminal residue" evidence="1">
    <location>
        <position position="1"/>
    </location>
</feature>
<accession>A0A1M6E305</accession>
<evidence type="ECO:0000313" key="2">
    <source>
        <dbReference type="Proteomes" id="UP000184418"/>
    </source>
</evidence>
<dbReference type="RefSeq" id="WP_143164047.1">
    <property type="nucleotide sequence ID" value="NZ_FQYN01000003.1"/>
</dbReference>
<dbReference type="InterPro" id="IPR013783">
    <property type="entry name" value="Ig-like_fold"/>
</dbReference>
<evidence type="ECO:0000313" key="1">
    <source>
        <dbReference type="EMBL" id="SHI79785.1"/>
    </source>
</evidence>
<dbReference type="SUPFAM" id="SSF81296">
    <property type="entry name" value="E set domains"/>
    <property type="match status" value="1"/>
</dbReference>
<dbReference type="InterPro" id="IPR014756">
    <property type="entry name" value="Ig_E-set"/>
</dbReference>
<dbReference type="CDD" id="cd00102">
    <property type="entry name" value="IPT"/>
    <property type="match status" value="1"/>
</dbReference>
<sequence>GSTPATSSFANGWATSGGGTNGDIGYGIAVSGTSVYVTGSFISATNASIAGQPLAGAGFNDVFVAKYTDTSTGSTPATSSFANGWAASGGGTSNDIGYGIAVSGTSVYAGGQVGIGVATFGPAVGRVLAPAGSGVLGGLDPATGTWQRAEGPLQGGTSATRATATDSRGNVFITGSFSGSVSFGGTRLTSAGSNDVFVAKWDATAQAFTWATSGGGTGNDVGYGLAVSGTSVYVTGSFTSATSASFAGQPLAGAGNTDVFVAKYTDTSTGSTPATSSFANGWATRGGGTSADIGNGIAVSGTSVYVTGSFTSATSASFAGQPLTGAGGTDVFVAKYTDTSTGSTPATSSFANGWATSGGGTSDDIGNGLAVSGTSVYVTGYFASATSTSFAGQPLSGAGGIDMFVAKYTDTSTGSTPATSSFANGWATRGGGTGSDFGNGLAVSGTSVYVTGYFFSATSASFAGQALAGAGGTDMFVAKYTDTSTGSTPATSSFANGWATSGGGTSTDYGFGLAVSGTSVYVTGSFTSATSASFAGQALAGAGSDDVFVAKYTDTSTGSTPATSSFANGWATSGGGTSADQGNGIAVSGTSVYAGGQVTPPATFGSSTFGNSVSGQINFLGELRDVPPAPVISSFSPTSGPAGQVVTILGTNFTGATAVAFNSTAAASFVVNSSTQLTATVAAGSTTGTISVTTPGGTATSASVFTVCAAPVATAQNVSVTLDASGQATVTATAVNNGSTADCGLAAAGTLSVSPSTFTCANLGANTVTLTVTDAGGNTATTTATVTVSMPATPTTTWTGTAGTAWTDCANWSFGKVPDATTDVVVPAGLSRYPSLTAGTLTARALTVELGASLTTSAGATLAVYGDWTVDGTATLAGPVAFQGSTDQALGGLGAATFTSLTVDKPAGTLTLQRAASVTGSLTLSRGLLATGAHELTITGATLSETSTAYVLGRLVTAANMNGRGTRYAFGGLGLVLTPGATGALPGVTTVRRVTGTALTGQGTSVSIKRYYDIVPATNAGLNATLEFGYRDAELNGLSEAQLELFRSSTGTSGPWQNVKASTRDAAANTVTATGVDHFSIWTLGSSANPLPVELTAFTATAEGPAAVRLNWTTTTEKNSARFEVERSPDGATFARIGTVAAAGTSSTRRTYTLRDAQLPAGPAALYYRLRQVDHDGTVSLSPVRVVRRTPAVGLTLYPNPTRHAATLGGALPGTRVQVLDALGRPVLTTTADATGTATLTLPAGRPAGVYVVRAGTQAVRLVVE</sequence>
<keyword evidence="2" id="KW-1185">Reference proteome</keyword>
<dbReference type="AlphaFoldDB" id="A0A1M6E305"/>
<dbReference type="EMBL" id="FQYN01000003">
    <property type="protein sequence ID" value="SHI79785.1"/>
    <property type="molecule type" value="Genomic_DNA"/>
</dbReference>
<protein>
    <submittedName>
        <fullName evidence="1">Por secretion system C-terminal sorting domain-containing protein</fullName>
    </submittedName>
</protein>
<dbReference type="STRING" id="1121955.SAMN02745146_1533"/>
<gene>
    <name evidence="1" type="ORF">SAMN02745146_1533</name>
</gene>
<dbReference type="OrthoDB" id="863625at2"/>
<proteinExistence type="predicted"/>
<dbReference type="NCBIfam" id="TIGR04183">
    <property type="entry name" value="Por_Secre_tail"/>
    <property type="match status" value="1"/>
</dbReference>
<dbReference type="Gene3D" id="2.60.40.10">
    <property type="entry name" value="Immunoglobulins"/>
    <property type="match status" value="3"/>
</dbReference>
<organism evidence="1 2">
    <name type="scientific">Hymenobacter daecheongensis DSM 21074</name>
    <dbReference type="NCBI Taxonomy" id="1121955"/>
    <lineage>
        <taxon>Bacteria</taxon>
        <taxon>Pseudomonadati</taxon>
        <taxon>Bacteroidota</taxon>
        <taxon>Cytophagia</taxon>
        <taxon>Cytophagales</taxon>
        <taxon>Hymenobacteraceae</taxon>
        <taxon>Hymenobacter</taxon>
    </lineage>
</organism>